<dbReference type="Proteomes" id="UP001235939">
    <property type="component" value="Chromosome 01"/>
</dbReference>
<keyword evidence="9" id="KW-1185">Reference proteome</keyword>
<feature type="domain" description="Protein kinase" evidence="7">
    <location>
        <begin position="108"/>
        <end position="204"/>
    </location>
</feature>
<dbReference type="PANTHER" id="PTHR11584:SF394">
    <property type="entry name" value="APOPTOTIC SIGNAL-REGULATING KINASE 1, ISOFORM C"/>
    <property type="match status" value="1"/>
</dbReference>
<keyword evidence="1" id="KW-0723">Serine/threonine-protein kinase</keyword>
<organism evidence="8 9">
    <name type="scientific">Cordylochernes scorpioides</name>
    <dbReference type="NCBI Taxonomy" id="51811"/>
    <lineage>
        <taxon>Eukaryota</taxon>
        <taxon>Metazoa</taxon>
        <taxon>Ecdysozoa</taxon>
        <taxon>Arthropoda</taxon>
        <taxon>Chelicerata</taxon>
        <taxon>Arachnida</taxon>
        <taxon>Pseudoscorpiones</taxon>
        <taxon>Cheliferoidea</taxon>
        <taxon>Chernetidae</taxon>
        <taxon>Cordylochernes</taxon>
    </lineage>
</organism>
<keyword evidence="5 6" id="KW-0067">ATP-binding</keyword>
<feature type="binding site" evidence="6">
    <location>
        <position position="137"/>
    </location>
    <ligand>
        <name>ATP</name>
        <dbReference type="ChEBI" id="CHEBI:30616"/>
    </ligand>
</feature>
<dbReference type="PANTHER" id="PTHR11584">
    <property type="entry name" value="SERINE/THREONINE PROTEIN KINASE"/>
    <property type="match status" value="1"/>
</dbReference>
<reference evidence="8 9" key="1">
    <citation type="submission" date="2022-01" db="EMBL/GenBank/DDBJ databases">
        <title>A chromosomal length assembly of Cordylochernes scorpioides.</title>
        <authorList>
            <person name="Zeh D."/>
            <person name="Zeh J."/>
        </authorList>
    </citation>
    <scope>NUCLEOTIDE SEQUENCE [LARGE SCALE GENOMIC DNA]</scope>
    <source>
        <strain evidence="8">IN4F17</strain>
        <tissue evidence="8">Whole Body</tissue>
    </source>
</reference>
<dbReference type="Pfam" id="PF19039">
    <property type="entry name" value="ASK_PH"/>
    <property type="match status" value="1"/>
</dbReference>
<dbReference type="Gene3D" id="3.30.200.20">
    <property type="entry name" value="Phosphorylase Kinase, domain 1"/>
    <property type="match status" value="1"/>
</dbReference>
<evidence type="ECO:0000313" key="9">
    <source>
        <dbReference type="Proteomes" id="UP001235939"/>
    </source>
</evidence>
<accession>A0ABY6K372</accession>
<dbReference type="SUPFAM" id="SSF56112">
    <property type="entry name" value="Protein kinase-like (PK-like)"/>
    <property type="match status" value="1"/>
</dbReference>
<dbReference type="InterPro" id="IPR043969">
    <property type="entry name" value="MAP3K_PH"/>
</dbReference>
<evidence type="ECO:0000256" key="4">
    <source>
        <dbReference type="ARBA" id="ARBA00022777"/>
    </source>
</evidence>
<dbReference type="PROSITE" id="PS00107">
    <property type="entry name" value="PROTEIN_KINASE_ATP"/>
    <property type="match status" value="1"/>
</dbReference>
<gene>
    <name evidence="8" type="ORF">LAZ67_1005790</name>
</gene>
<evidence type="ECO:0000256" key="6">
    <source>
        <dbReference type="PROSITE-ProRule" id="PRU10141"/>
    </source>
</evidence>
<keyword evidence="4" id="KW-0418">Kinase</keyword>
<dbReference type="PROSITE" id="PS50011">
    <property type="entry name" value="PROTEIN_KINASE_DOM"/>
    <property type="match status" value="1"/>
</dbReference>
<evidence type="ECO:0000313" key="8">
    <source>
        <dbReference type="EMBL" id="UYV61665.1"/>
    </source>
</evidence>
<evidence type="ECO:0000256" key="1">
    <source>
        <dbReference type="ARBA" id="ARBA00022527"/>
    </source>
</evidence>
<dbReference type="InterPro" id="IPR011009">
    <property type="entry name" value="Kinase-like_dom_sf"/>
</dbReference>
<name>A0ABY6K372_9ARAC</name>
<evidence type="ECO:0000256" key="5">
    <source>
        <dbReference type="ARBA" id="ARBA00022840"/>
    </source>
</evidence>
<evidence type="ECO:0000259" key="7">
    <source>
        <dbReference type="PROSITE" id="PS50011"/>
    </source>
</evidence>
<proteinExistence type="predicted"/>
<dbReference type="Pfam" id="PF00069">
    <property type="entry name" value="Pkinase"/>
    <property type="match status" value="1"/>
</dbReference>
<keyword evidence="2" id="KW-0808">Transferase</keyword>
<evidence type="ECO:0000256" key="2">
    <source>
        <dbReference type="ARBA" id="ARBA00022679"/>
    </source>
</evidence>
<dbReference type="InterPro" id="IPR017441">
    <property type="entry name" value="Protein_kinase_ATP_BS"/>
</dbReference>
<dbReference type="InterPro" id="IPR000719">
    <property type="entry name" value="Prot_kinase_dom"/>
</dbReference>
<dbReference type="EMBL" id="CP092863">
    <property type="protein sequence ID" value="UYV61665.1"/>
    <property type="molecule type" value="Genomic_DNA"/>
</dbReference>
<keyword evidence="3 6" id="KW-0547">Nucleotide-binding</keyword>
<sequence length="204" mass="23580">MTNMEDENKSIYIENLCLEALNNKCDRPHDWIFNANAIKSVSFCERDERCLFFYVYDNSDVFQMLFPSRGYRDLFHKLLLDVVGPNKVLQEPEATVDQLNFEYEIDENQKRITLGKGSYGVVYAGRDLRTQVSIAIKEIPESTIGMVVNTLHEEMKLHAKLHHNNIVKYLGSVLEDGYFKIIMERVPGGEWVTAAVLNLATYIY</sequence>
<evidence type="ECO:0000256" key="3">
    <source>
        <dbReference type="ARBA" id="ARBA00022741"/>
    </source>
</evidence>
<protein>
    <submittedName>
        <fullName evidence="8">MAP3K15</fullName>
    </submittedName>
</protein>